<dbReference type="RefSeq" id="WP_117392334.1">
    <property type="nucleotide sequence ID" value="NZ_QWDC01000002.1"/>
</dbReference>
<dbReference type="Proteomes" id="UP000264217">
    <property type="component" value="Unassembled WGS sequence"/>
</dbReference>
<dbReference type="PROSITE" id="PS52016">
    <property type="entry name" value="TONB_DEPENDENT_REC_3"/>
    <property type="match status" value="1"/>
</dbReference>
<dbReference type="GO" id="GO:0009279">
    <property type="term" value="C:cell outer membrane"/>
    <property type="evidence" value="ECO:0007669"/>
    <property type="project" value="UniProtKB-SubCell"/>
</dbReference>
<dbReference type="Pfam" id="PF07715">
    <property type="entry name" value="Plug"/>
    <property type="match status" value="1"/>
</dbReference>
<dbReference type="InterPro" id="IPR000531">
    <property type="entry name" value="Beta-barrel_TonB"/>
</dbReference>
<keyword evidence="6 8" id="KW-0472">Membrane</keyword>
<proteinExistence type="inferred from homology"/>
<keyword evidence="5 9" id="KW-0798">TonB box</keyword>
<evidence type="ECO:0000256" key="1">
    <source>
        <dbReference type="ARBA" id="ARBA00004571"/>
    </source>
</evidence>
<reference evidence="13 14" key="1">
    <citation type="submission" date="2018-08" db="EMBL/GenBank/DDBJ databases">
        <title>Mucilaginibacter sp. MYSH2.</title>
        <authorList>
            <person name="Seo T."/>
        </authorList>
    </citation>
    <scope>NUCLEOTIDE SEQUENCE [LARGE SCALE GENOMIC DNA]</scope>
    <source>
        <strain evidence="13 14">MYSH2</strain>
    </source>
</reference>
<organism evidence="13 14">
    <name type="scientific">Mucilaginibacter conchicola</name>
    <dbReference type="NCBI Taxonomy" id="2303333"/>
    <lineage>
        <taxon>Bacteria</taxon>
        <taxon>Pseudomonadati</taxon>
        <taxon>Bacteroidota</taxon>
        <taxon>Sphingobacteriia</taxon>
        <taxon>Sphingobacteriales</taxon>
        <taxon>Sphingobacteriaceae</taxon>
        <taxon>Mucilaginibacter</taxon>
    </lineage>
</organism>
<sequence>MKKLLLVSLCFLSLFVTQVYAQNRTITGTVTSKDDGLPLPGVSVTVTGTSIGTQTSATGKFSLQVPASAKALRFTFVGFQPAESPIGANGTVNLAMTSSAAQLTEVVITGAFGVKQNSRTSSGSAQQVGGAQLNVVRQTNVNNALAGKVAGLQVRSQSAGALGRQTEVRLRGASGFGTGNGAIYIVDGTIVTNIDDINNDDIESVTVLQGPASSAQFGPQAANGAILITLAKARKTDGLGIDLNLGTQFDVPYILPNYQNVYGGGAAADFMQYTWKAGDPEEWKPLSGKYYPDYSDDASWGPKMVGQEYIPWYSWYPGTKYTGTTAKWTPQPDNARDFYQTGITLNNSVSFNKAADNYNVKVSYGNQYTRGLIPTTYLLKNTFMLNTSVDLSKKLTLSANINYTNSKLNGEINDAYSNNSSGSFNQWFHRDLDMGILQELRYLKSPDGAYATWNHLNPTAYNPSDPRQFYAANYWYNPYTAQDLHANFFNRDRLFGNIGLAYKITDDLTLRGTYRKAYVGSWEEQKYSSQLNYSGTQTQGNEARNKGYYYTSTTYSNRENWEFVLNYNKTIKDFSIKANAGTDVFNWTYKDNSANTNNGLSIDDLFTIGNSVDPATVNNSRIREQYRALYGNANIGYKGLVFLEGTLRNDWISVLPSSKPSILSKSFGGSFVFSDLLKSQSSWLSYGKVRATWGQSPKAFGNGTTFGAYTYPGALYGVSAFKFGNNLVQGINDQYIDPALKGSVVTMKEFGLDMRFFNDRFGFTATYWDGTEVDFPQSIAINGASGYTSIYTNVGKVARKGLDITLSGQPFRSENFTWTISGTYGRLLDNKVIEISNKYDITRIPAGQYVWGTDMPYLVHEKGKQWGQIYGNGILRNSAGVPILSATGFYQNDPNVYFGSAVPRHTGGLQNSFTVFKDFTINANFDYQFGGKFVSLSNSFGSFSGLTARTAVLNDKGNPIRDAVADGGGVHTTGVDKDGKPVSFYVEAQDYFHNLNNVKTYDPYIYDLTFIKLRELGVSYRIPVQKLGISKYIKNASFQVVGRDLFLLYAKTKDFDPSQVIAVTGETGQLPGTRAIGFNLRVGF</sequence>
<keyword evidence="7 8" id="KW-0998">Cell outer membrane</keyword>
<keyword evidence="3 8" id="KW-1134">Transmembrane beta strand</keyword>
<evidence type="ECO:0000256" key="6">
    <source>
        <dbReference type="ARBA" id="ARBA00023136"/>
    </source>
</evidence>
<dbReference type="InterPro" id="IPR037066">
    <property type="entry name" value="Plug_dom_sf"/>
</dbReference>
<keyword evidence="14" id="KW-1185">Reference proteome</keyword>
<evidence type="ECO:0000256" key="10">
    <source>
        <dbReference type="SAM" id="SignalP"/>
    </source>
</evidence>
<comment type="subcellular location">
    <subcellularLocation>
        <location evidence="1 8">Cell outer membrane</location>
        <topology evidence="1 8">Multi-pass membrane protein</topology>
    </subcellularLocation>
</comment>
<dbReference type="InterPro" id="IPR039426">
    <property type="entry name" value="TonB-dep_rcpt-like"/>
</dbReference>
<dbReference type="Gene3D" id="2.170.130.10">
    <property type="entry name" value="TonB-dependent receptor, plug domain"/>
    <property type="match status" value="1"/>
</dbReference>
<protein>
    <submittedName>
        <fullName evidence="13">SusC/RagA family TonB-linked outer membrane protein</fullName>
    </submittedName>
</protein>
<dbReference type="Gene3D" id="2.40.170.20">
    <property type="entry name" value="TonB-dependent receptor, beta-barrel domain"/>
    <property type="match status" value="1"/>
</dbReference>
<evidence type="ECO:0000256" key="9">
    <source>
        <dbReference type="RuleBase" id="RU003357"/>
    </source>
</evidence>
<name>A0A372NTR3_9SPHI</name>
<dbReference type="InterPro" id="IPR012910">
    <property type="entry name" value="Plug_dom"/>
</dbReference>
<dbReference type="Gene3D" id="2.60.40.1120">
    <property type="entry name" value="Carboxypeptidase-like, regulatory domain"/>
    <property type="match status" value="1"/>
</dbReference>
<evidence type="ECO:0000256" key="8">
    <source>
        <dbReference type="PROSITE-ProRule" id="PRU01360"/>
    </source>
</evidence>
<evidence type="ECO:0000256" key="2">
    <source>
        <dbReference type="ARBA" id="ARBA00022448"/>
    </source>
</evidence>
<feature type="domain" description="TonB-dependent receptor-like beta-barrel" evidence="11">
    <location>
        <begin position="452"/>
        <end position="930"/>
    </location>
</feature>
<keyword evidence="2 8" id="KW-0813">Transport</keyword>
<evidence type="ECO:0000313" key="14">
    <source>
        <dbReference type="Proteomes" id="UP000264217"/>
    </source>
</evidence>
<accession>A0A372NTR3</accession>
<evidence type="ECO:0000256" key="3">
    <source>
        <dbReference type="ARBA" id="ARBA00022452"/>
    </source>
</evidence>
<dbReference type="AlphaFoldDB" id="A0A372NTR3"/>
<keyword evidence="10" id="KW-0732">Signal</keyword>
<dbReference type="SUPFAM" id="SSF56935">
    <property type="entry name" value="Porins"/>
    <property type="match status" value="1"/>
</dbReference>
<feature type="signal peptide" evidence="10">
    <location>
        <begin position="1"/>
        <end position="21"/>
    </location>
</feature>
<evidence type="ECO:0000313" key="13">
    <source>
        <dbReference type="EMBL" id="RFZ92625.1"/>
    </source>
</evidence>
<dbReference type="Pfam" id="PF13715">
    <property type="entry name" value="CarbopepD_reg_2"/>
    <property type="match status" value="1"/>
</dbReference>
<dbReference type="Pfam" id="PF00593">
    <property type="entry name" value="TonB_dep_Rec_b-barrel"/>
    <property type="match status" value="1"/>
</dbReference>
<feature type="domain" description="TonB-dependent receptor plug" evidence="12">
    <location>
        <begin position="119"/>
        <end position="225"/>
    </location>
</feature>
<comment type="caution">
    <text evidence="13">The sequence shown here is derived from an EMBL/GenBank/DDBJ whole genome shotgun (WGS) entry which is preliminary data.</text>
</comment>
<evidence type="ECO:0000256" key="5">
    <source>
        <dbReference type="ARBA" id="ARBA00023077"/>
    </source>
</evidence>
<dbReference type="InterPro" id="IPR008969">
    <property type="entry name" value="CarboxyPept-like_regulatory"/>
</dbReference>
<evidence type="ECO:0000256" key="7">
    <source>
        <dbReference type="ARBA" id="ARBA00023237"/>
    </source>
</evidence>
<comment type="similarity">
    <text evidence="8 9">Belongs to the TonB-dependent receptor family.</text>
</comment>
<feature type="chain" id="PRO_5016878576" evidence="10">
    <location>
        <begin position="22"/>
        <end position="1084"/>
    </location>
</feature>
<dbReference type="OrthoDB" id="9768177at2"/>
<keyword evidence="4 8" id="KW-0812">Transmembrane</keyword>
<evidence type="ECO:0000256" key="4">
    <source>
        <dbReference type="ARBA" id="ARBA00022692"/>
    </source>
</evidence>
<evidence type="ECO:0000259" key="11">
    <source>
        <dbReference type="Pfam" id="PF00593"/>
    </source>
</evidence>
<dbReference type="EMBL" id="QWDC01000002">
    <property type="protein sequence ID" value="RFZ92625.1"/>
    <property type="molecule type" value="Genomic_DNA"/>
</dbReference>
<evidence type="ECO:0000259" key="12">
    <source>
        <dbReference type="Pfam" id="PF07715"/>
    </source>
</evidence>
<dbReference type="InterPro" id="IPR023996">
    <property type="entry name" value="TonB-dep_OMP_SusC/RagA"/>
</dbReference>
<dbReference type="SUPFAM" id="SSF49464">
    <property type="entry name" value="Carboxypeptidase regulatory domain-like"/>
    <property type="match status" value="1"/>
</dbReference>
<dbReference type="InterPro" id="IPR036942">
    <property type="entry name" value="Beta-barrel_TonB_sf"/>
</dbReference>
<dbReference type="NCBIfam" id="TIGR04056">
    <property type="entry name" value="OMP_RagA_SusC"/>
    <property type="match status" value="1"/>
</dbReference>
<gene>
    <name evidence="13" type="ORF">D0C36_14510</name>
</gene>